<evidence type="ECO:0000313" key="3">
    <source>
        <dbReference type="Proteomes" id="UP000236047"/>
    </source>
</evidence>
<feature type="transmembrane region" description="Helical" evidence="1">
    <location>
        <begin position="16"/>
        <end position="35"/>
    </location>
</feature>
<gene>
    <name evidence="2" type="ORF">AOB60_00460</name>
</gene>
<keyword evidence="1" id="KW-1133">Transmembrane helix</keyword>
<keyword evidence="1" id="KW-0472">Membrane</keyword>
<dbReference type="Proteomes" id="UP000236047">
    <property type="component" value="Unassembled WGS sequence"/>
</dbReference>
<evidence type="ECO:0000256" key="1">
    <source>
        <dbReference type="SAM" id="Phobius"/>
    </source>
</evidence>
<keyword evidence="3" id="KW-1185">Reference proteome</keyword>
<dbReference type="EMBL" id="LJSN01000001">
    <property type="protein sequence ID" value="PNE43440.1"/>
    <property type="molecule type" value="Genomic_DNA"/>
</dbReference>
<dbReference type="AlphaFoldDB" id="A0A2N8PQY1"/>
<sequence length="143" mass="14983">MTRQRDQWWRDDRGSIAVYTAICAVALLALIALLVDGYGRVRAVEQADALATEAARAGSQAVDPARAVPGRAVVADPQAARVAAQAYLRSRGASATVTVSDSGRQLTVSVHTTYVAKFVPVELAVSGNGHASLVRGVAVEEEP</sequence>
<protein>
    <submittedName>
        <fullName evidence="2">Uncharacterized protein</fullName>
    </submittedName>
</protein>
<keyword evidence="1" id="KW-0812">Transmembrane</keyword>
<comment type="caution">
    <text evidence="2">The sequence shown here is derived from an EMBL/GenBank/DDBJ whole genome shotgun (WGS) entry which is preliminary data.</text>
</comment>
<proteinExistence type="predicted"/>
<reference evidence="3" key="1">
    <citation type="submission" date="2015-09" db="EMBL/GenBank/DDBJ databases">
        <authorList>
            <person name="Graham D.E."/>
            <person name="Mahan K.M."/>
            <person name="Klingeman D.M."/>
            <person name="Fida T."/>
            <person name="Giannone R.J."/>
            <person name="Hettich R.L."/>
            <person name="Parry R.J."/>
            <person name="Spain J.C."/>
        </authorList>
    </citation>
    <scope>NUCLEOTIDE SEQUENCE [LARGE SCALE GENOMIC DNA]</scope>
    <source>
        <strain evidence="3">JCM 4701</strain>
    </source>
</reference>
<dbReference type="RefSeq" id="WP_102922345.1">
    <property type="nucleotide sequence ID" value="NZ_LJSN01000001.1"/>
</dbReference>
<evidence type="ECO:0000313" key="2">
    <source>
        <dbReference type="EMBL" id="PNE43440.1"/>
    </source>
</evidence>
<accession>A0A2N8PQY1</accession>
<organism evidence="2 3">
    <name type="scientific">Streptomyces noursei</name>
    <name type="common">Streptomyces albulus</name>
    <dbReference type="NCBI Taxonomy" id="1971"/>
    <lineage>
        <taxon>Bacteria</taxon>
        <taxon>Bacillati</taxon>
        <taxon>Actinomycetota</taxon>
        <taxon>Actinomycetes</taxon>
        <taxon>Kitasatosporales</taxon>
        <taxon>Streptomycetaceae</taxon>
        <taxon>Streptomyces</taxon>
    </lineage>
</organism>
<name>A0A2N8PQY1_STRNR</name>